<feature type="coiled-coil region" evidence="1">
    <location>
        <begin position="29"/>
        <end position="56"/>
    </location>
</feature>
<dbReference type="AlphaFoldDB" id="A0A8J5N7U3"/>
<evidence type="ECO:0000313" key="3">
    <source>
        <dbReference type="EMBL" id="KAG7175386.1"/>
    </source>
</evidence>
<evidence type="ECO:0000256" key="1">
    <source>
        <dbReference type="SAM" id="Coils"/>
    </source>
</evidence>
<name>A0A8J5N7U3_HOMAM</name>
<proteinExistence type="predicted"/>
<dbReference type="Proteomes" id="UP000747542">
    <property type="component" value="Unassembled WGS sequence"/>
</dbReference>
<dbReference type="EMBL" id="JAHLQT010006108">
    <property type="protein sequence ID" value="KAG7175386.1"/>
    <property type="molecule type" value="Genomic_DNA"/>
</dbReference>
<accession>A0A8J5N7U3</accession>
<feature type="compositionally biased region" description="Low complexity" evidence="2">
    <location>
        <begin position="203"/>
        <end position="264"/>
    </location>
</feature>
<keyword evidence="1" id="KW-0175">Coiled coil</keyword>
<gene>
    <name evidence="3" type="primary">FLO11-L4</name>
    <name evidence="3" type="ORF">Hamer_G001463</name>
</gene>
<keyword evidence="4" id="KW-1185">Reference proteome</keyword>
<organism evidence="3 4">
    <name type="scientific">Homarus americanus</name>
    <name type="common">American lobster</name>
    <dbReference type="NCBI Taxonomy" id="6706"/>
    <lineage>
        <taxon>Eukaryota</taxon>
        <taxon>Metazoa</taxon>
        <taxon>Ecdysozoa</taxon>
        <taxon>Arthropoda</taxon>
        <taxon>Crustacea</taxon>
        <taxon>Multicrustacea</taxon>
        <taxon>Malacostraca</taxon>
        <taxon>Eumalacostraca</taxon>
        <taxon>Eucarida</taxon>
        <taxon>Decapoda</taxon>
        <taxon>Pleocyemata</taxon>
        <taxon>Astacidea</taxon>
        <taxon>Nephropoidea</taxon>
        <taxon>Nephropidae</taxon>
        <taxon>Homarus</taxon>
    </lineage>
</organism>
<reference evidence="3" key="1">
    <citation type="journal article" date="2021" name="Sci. Adv.">
        <title>The American lobster genome reveals insights on longevity, neural, and immune adaptations.</title>
        <authorList>
            <person name="Polinski J.M."/>
            <person name="Zimin A.V."/>
            <person name="Clark K.F."/>
            <person name="Kohn A.B."/>
            <person name="Sadowski N."/>
            <person name="Timp W."/>
            <person name="Ptitsyn A."/>
            <person name="Khanna P."/>
            <person name="Romanova D.Y."/>
            <person name="Williams P."/>
            <person name="Greenwood S.J."/>
            <person name="Moroz L.L."/>
            <person name="Walt D.R."/>
            <person name="Bodnar A.G."/>
        </authorList>
    </citation>
    <scope>NUCLEOTIDE SEQUENCE</scope>
    <source>
        <strain evidence="3">GMGI-L3</strain>
    </source>
</reference>
<feature type="compositionally biased region" description="Polar residues" evidence="2">
    <location>
        <begin position="265"/>
        <end position="276"/>
    </location>
</feature>
<feature type="coiled-coil region" evidence="1">
    <location>
        <begin position="90"/>
        <end position="117"/>
    </location>
</feature>
<feature type="compositionally biased region" description="Acidic residues" evidence="2">
    <location>
        <begin position="134"/>
        <end position="144"/>
    </location>
</feature>
<evidence type="ECO:0000256" key="2">
    <source>
        <dbReference type="SAM" id="MobiDB-lite"/>
    </source>
</evidence>
<protein>
    <submittedName>
        <fullName evidence="3">Putative flocculation protein FLO11-like 4</fullName>
    </submittedName>
</protein>
<comment type="caution">
    <text evidence="3">The sequence shown here is derived from an EMBL/GenBank/DDBJ whole genome shotgun (WGS) entry which is preliminary data.</text>
</comment>
<feature type="compositionally biased region" description="Basic residues" evidence="2">
    <location>
        <begin position="324"/>
        <end position="333"/>
    </location>
</feature>
<feature type="compositionally biased region" description="Low complexity" evidence="2">
    <location>
        <begin position="277"/>
        <end position="311"/>
    </location>
</feature>
<evidence type="ECO:0000313" key="4">
    <source>
        <dbReference type="Proteomes" id="UP000747542"/>
    </source>
</evidence>
<sequence>MRQASKSTKRDHFSKLRRRLRQLGKMFMNQEVDGERKGEKNKIEELQHMVDSLKDGHIKQLEQEVKEWTKKLLSKDIFLEMDEEDLEEEEQRLGSALSSLMDALDEAENKLSTAMKGMETLGEFLDSRLKEMESSADESQDSASEEPTQQDGVDRDSQDPIEGMSQAPQNPEDPVEGTSLRTTDITPSHVDEREPITPSVTIDSSDSSASASLTSASSSSKTVSSAPSSSKSVFSASSSNTDSSVSSSPYILSSSSALDRTSTSVQNPSPFSGNINSQSATSTSSSVPSSRTSPDSFSFSKSSSFSAGVSTDSHVHLTTNQEKHVKRSQRKLPRTNMSPGAEQETSSMQSKKNVDKVSGSSRQLRIVKHKMEDESHKTKLEQKIKDRLQKLGLEKIGRKFEVKILTPNSLEDEDTNNPLLSQEETEAFQNMIVNLLSANAEELEERENHRKLEKNYGFKWDDSQFAEDEEE</sequence>
<feature type="compositionally biased region" description="Polar residues" evidence="2">
    <location>
        <begin position="335"/>
        <end position="351"/>
    </location>
</feature>
<feature type="compositionally biased region" description="Basic and acidic residues" evidence="2">
    <location>
        <begin position="369"/>
        <end position="379"/>
    </location>
</feature>
<feature type="region of interest" description="Disordered" evidence="2">
    <location>
        <begin position="122"/>
        <end position="379"/>
    </location>
</feature>